<dbReference type="CDD" id="cd06261">
    <property type="entry name" value="TM_PBP2"/>
    <property type="match status" value="1"/>
</dbReference>
<accession>C7NCS0</accession>
<dbReference type="InterPro" id="IPR000515">
    <property type="entry name" value="MetI-like"/>
</dbReference>
<feature type="transmembrane region" description="Helical" evidence="7">
    <location>
        <begin position="204"/>
        <end position="223"/>
    </location>
</feature>
<gene>
    <name evidence="9" type="ordered locus">Lebu_0056</name>
</gene>
<dbReference type="Pfam" id="PF00528">
    <property type="entry name" value="BPD_transp_1"/>
    <property type="match status" value="1"/>
</dbReference>
<feature type="domain" description="ABC transmembrane type-1" evidence="8">
    <location>
        <begin position="126"/>
        <end position="323"/>
    </location>
</feature>
<dbReference type="Proteomes" id="UP000001910">
    <property type="component" value="Chromosome"/>
</dbReference>
<keyword evidence="3" id="KW-1003">Cell membrane</keyword>
<keyword evidence="2 7" id="KW-0813">Transport</keyword>
<dbReference type="PANTHER" id="PTHR43163:SF6">
    <property type="entry name" value="DIPEPTIDE TRANSPORT SYSTEM PERMEASE PROTEIN DPPB-RELATED"/>
    <property type="match status" value="1"/>
</dbReference>
<feature type="transmembrane region" description="Helical" evidence="7">
    <location>
        <begin position="37"/>
        <end position="55"/>
    </location>
</feature>
<evidence type="ECO:0000256" key="6">
    <source>
        <dbReference type="ARBA" id="ARBA00023136"/>
    </source>
</evidence>
<dbReference type="STRING" id="523794.Lebu_0056"/>
<proteinExistence type="inferred from homology"/>
<feature type="transmembrane region" description="Helical" evidence="7">
    <location>
        <begin position="130"/>
        <end position="153"/>
    </location>
</feature>
<evidence type="ECO:0000259" key="8">
    <source>
        <dbReference type="PROSITE" id="PS50928"/>
    </source>
</evidence>
<sequence>MLKRIYNKTIILTRNSSILKRLNIYSILRDDFVIKKLISLFSIFLAISVITFFLVKLSPGDPAQNYLRASHVSITTETLAATRKNLGLDKPLHIQYFNWLTDILKGDFGTSYTKKAPVTELVNEAIVPTFQLGIFSFVILIILSPLLGILSAIKRNTAFDYIIQVLSYTGVSLPTFWLGYILIIFFSVSLKILPVSGRGDWKNFILPCITLVLPLIAQTTFFIRKNILEEMEKAHVENAIIRGVSKKRIILNHLLRNTSIPIITVLSSNIMYLLTGSVLIEEIFAWPGIGKLFTTAVKTGDFPLIQICLLFFGVMSIIVNEFTQVLVKYMDPRLRIKEKSKAGGVL</sequence>
<evidence type="ECO:0000256" key="1">
    <source>
        <dbReference type="ARBA" id="ARBA00004651"/>
    </source>
</evidence>
<dbReference type="InterPro" id="IPR035906">
    <property type="entry name" value="MetI-like_sf"/>
</dbReference>
<dbReference type="InterPro" id="IPR045621">
    <property type="entry name" value="BPD_transp_1_N"/>
</dbReference>
<comment type="similarity">
    <text evidence="7">Belongs to the binding-protein-dependent transport system permease family.</text>
</comment>
<reference evidence="9 10" key="1">
    <citation type="journal article" date="2009" name="Stand. Genomic Sci.">
        <title>Complete genome sequence of Leptotrichia buccalis type strain (C-1013-b).</title>
        <authorList>
            <person name="Ivanova N."/>
            <person name="Gronow S."/>
            <person name="Lapidus A."/>
            <person name="Copeland A."/>
            <person name="Glavina Del Rio T."/>
            <person name="Nolan M."/>
            <person name="Lucas S."/>
            <person name="Chen F."/>
            <person name="Tice H."/>
            <person name="Cheng J.F."/>
            <person name="Saunders E."/>
            <person name="Bruce D."/>
            <person name="Goodwin L."/>
            <person name="Brettin T."/>
            <person name="Detter J.C."/>
            <person name="Han C."/>
            <person name="Pitluck S."/>
            <person name="Mikhailova N."/>
            <person name="Pati A."/>
            <person name="Mavrommatis K."/>
            <person name="Chen A."/>
            <person name="Palaniappan K."/>
            <person name="Land M."/>
            <person name="Hauser L."/>
            <person name="Chang Y.J."/>
            <person name="Jeffries C.D."/>
            <person name="Chain P."/>
            <person name="Rohde C."/>
            <person name="Goker M."/>
            <person name="Bristow J."/>
            <person name="Eisen J.A."/>
            <person name="Markowitz V."/>
            <person name="Hugenholtz P."/>
            <person name="Kyrpides N.C."/>
            <person name="Klenk H.P."/>
        </authorList>
    </citation>
    <scope>NUCLEOTIDE SEQUENCE [LARGE SCALE GENOMIC DNA]</scope>
    <source>
        <strain evidence="10">ATCC 14201 / DSM 1135 / JCM 12969 / NCTC 10249 / C-1013-b</strain>
    </source>
</reference>
<keyword evidence="10" id="KW-1185">Reference proteome</keyword>
<dbReference type="HOGENOM" id="CLU_036879_0_2_0"/>
<evidence type="ECO:0000256" key="3">
    <source>
        <dbReference type="ARBA" id="ARBA00022475"/>
    </source>
</evidence>
<dbReference type="KEGG" id="lba:Lebu_0056"/>
<keyword evidence="5 7" id="KW-1133">Transmembrane helix</keyword>
<dbReference type="Gene3D" id="1.10.3720.10">
    <property type="entry name" value="MetI-like"/>
    <property type="match status" value="1"/>
</dbReference>
<evidence type="ECO:0000313" key="9">
    <source>
        <dbReference type="EMBL" id="ACV37990.1"/>
    </source>
</evidence>
<keyword evidence="6 7" id="KW-0472">Membrane</keyword>
<protein>
    <submittedName>
        <fullName evidence="9">Binding-protein-dependent transport systems inner membrane component</fullName>
    </submittedName>
</protein>
<name>C7NCS0_LEPBD</name>
<feature type="transmembrane region" description="Helical" evidence="7">
    <location>
        <begin position="304"/>
        <end position="327"/>
    </location>
</feature>
<evidence type="ECO:0000256" key="7">
    <source>
        <dbReference type="RuleBase" id="RU363032"/>
    </source>
</evidence>
<evidence type="ECO:0000256" key="2">
    <source>
        <dbReference type="ARBA" id="ARBA00022448"/>
    </source>
</evidence>
<keyword evidence="4 7" id="KW-0812">Transmembrane</keyword>
<dbReference type="eggNOG" id="COG0601">
    <property type="taxonomic scope" value="Bacteria"/>
</dbReference>
<evidence type="ECO:0000256" key="5">
    <source>
        <dbReference type="ARBA" id="ARBA00022989"/>
    </source>
</evidence>
<dbReference type="PROSITE" id="PS50928">
    <property type="entry name" value="ABC_TM1"/>
    <property type="match status" value="1"/>
</dbReference>
<dbReference type="GO" id="GO:0055085">
    <property type="term" value="P:transmembrane transport"/>
    <property type="evidence" value="ECO:0007669"/>
    <property type="project" value="InterPro"/>
</dbReference>
<feature type="transmembrane region" description="Helical" evidence="7">
    <location>
        <begin position="165"/>
        <end position="192"/>
    </location>
</feature>
<dbReference type="AlphaFoldDB" id="C7NCS0"/>
<dbReference type="SUPFAM" id="SSF161098">
    <property type="entry name" value="MetI-like"/>
    <property type="match status" value="1"/>
</dbReference>
<dbReference type="PANTHER" id="PTHR43163">
    <property type="entry name" value="DIPEPTIDE TRANSPORT SYSTEM PERMEASE PROTEIN DPPB-RELATED"/>
    <property type="match status" value="1"/>
</dbReference>
<comment type="subcellular location">
    <subcellularLocation>
        <location evidence="1 7">Cell membrane</location>
        <topology evidence="1 7">Multi-pass membrane protein</topology>
    </subcellularLocation>
</comment>
<dbReference type="EMBL" id="CP001685">
    <property type="protein sequence ID" value="ACV37990.1"/>
    <property type="molecule type" value="Genomic_DNA"/>
</dbReference>
<dbReference type="GO" id="GO:0005886">
    <property type="term" value="C:plasma membrane"/>
    <property type="evidence" value="ECO:0007669"/>
    <property type="project" value="UniProtKB-SubCell"/>
</dbReference>
<organism evidence="9 10">
    <name type="scientific">Leptotrichia buccalis (strain ATCC 14201 / DSM 1135 / JCM 12969 / NCTC 10249 / C-1013-b)</name>
    <dbReference type="NCBI Taxonomy" id="523794"/>
    <lineage>
        <taxon>Bacteria</taxon>
        <taxon>Fusobacteriati</taxon>
        <taxon>Fusobacteriota</taxon>
        <taxon>Fusobacteriia</taxon>
        <taxon>Fusobacteriales</taxon>
        <taxon>Leptotrichiaceae</taxon>
        <taxon>Leptotrichia</taxon>
    </lineage>
</organism>
<evidence type="ECO:0000256" key="4">
    <source>
        <dbReference type="ARBA" id="ARBA00022692"/>
    </source>
</evidence>
<evidence type="ECO:0000313" key="10">
    <source>
        <dbReference type="Proteomes" id="UP000001910"/>
    </source>
</evidence>
<dbReference type="Pfam" id="PF19300">
    <property type="entry name" value="BPD_transp_1_N"/>
    <property type="match status" value="1"/>
</dbReference>